<dbReference type="GO" id="GO:0050660">
    <property type="term" value="F:flavin adenine dinucleotide binding"/>
    <property type="evidence" value="ECO:0007669"/>
    <property type="project" value="InterPro"/>
</dbReference>
<dbReference type="AlphaFoldDB" id="A0AAJ6YQP7"/>
<feature type="non-terminal residue" evidence="5">
    <location>
        <position position="1"/>
    </location>
</feature>
<dbReference type="KEGG" id="csol:105365870"/>
<dbReference type="GeneID" id="105365870"/>
<evidence type="ECO:0000259" key="3">
    <source>
        <dbReference type="PROSITE" id="PS00624"/>
    </source>
</evidence>
<dbReference type="InterPro" id="IPR012132">
    <property type="entry name" value="GMC_OxRdtase"/>
</dbReference>
<protein>
    <submittedName>
        <fullName evidence="5">Glucose dehydrogenase [FAD, quinone]-like</fullName>
    </submittedName>
</protein>
<dbReference type="GO" id="GO:0016614">
    <property type="term" value="F:oxidoreductase activity, acting on CH-OH group of donors"/>
    <property type="evidence" value="ECO:0007669"/>
    <property type="project" value="InterPro"/>
</dbReference>
<dbReference type="RefSeq" id="XP_011502437.1">
    <property type="nucleotide sequence ID" value="XM_011504135.1"/>
</dbReference>
<comment type="cofactor">
    <cofactor evidence="2">
        <name>FAD</name>
        <dbReference type="ChEBI" id="CHEBI:57692"/>
    </cofactor>
</comment>
<evidence type="ECO:0000313" key="5">
    <source>
        <dbReference type="RefSeq" id="XP_011502437.1"/>
    </source>
</evidence>
<comment type="similarity">
    <text evidence="1">Belongs to the GMC oxidoreductase family.</text>
</comment>
<organism evidence="4 5">
    <name type="scientific">Ceratosolen solmsi marchali</name>
    <dbReference type="NCBI Taxonomy" id="326594"/>
    <lineage>
        <taxon>Eukaryota</taxon>
        <taxon>Metazoa</taxon>
        <taxon>Ecdysozoa</taxon>
        <taxon>Arthropoda</taxon>
        <taxon>Hexapoda</taxon>
        <taxon>Insecta</taxon>
        <taxon>Pterygota</taxon>
        <taxon>Neoptera</taxon>
        <taxon>Endopterygota</taxon>
        <taxon>Hymenoptera</taxon>
        <taxon>Apocrita</taxon>
        <taxon>Proctotrupomorpha</taxon>
        <taxon>Chalcidoidea</taxon>
        <taxon>Agaonidae</taxon>
        <taxon>Agaoninae</taxon>
        <taxon>Ceratosolen</taxon>
    </lineage>
</organism>
<name>A0AAJ6YQP7_9HYME</name>
<feature type="binding site" evidence="2">
    <location>
        <position position="501"/>
    </location>
    <ligand>
        <name>FAD</name>
        <dbReference type="ChEBI" id="CHEBI:57692"/>
    </ligand>
</feature>
<dbReference type="PROSITE" id="PS00624">
    <property type="entry name" value="GMC_OXRED_2"/>
    <property type="match status" value="1"/>
</dbReference>
<feature type="binding site" evidence="2">
    <location>
        <position position="83"/>
    </location>
    <ligand>
        <name>FAD</name>
        <dbReference type="ChEBI" id="CHEBI:57692"/>
    </ligand>
</feature>
<dbReference type="PIRSF" id="PIRSF000137">
    <property type="entry name" value="Alcohol_oxidase"/>
    <property type="match status" value="1"/>
</dbReference>
<dbReference type="InterPro" id="IPR007867">
    <property type="entry name" value="GMC_OxRtase_C"/>
</dbReference>
<evidence type="ECO:0000256" key="1">
    <source>
        <dbReference type="ARBA" id="ARBA00010790"/>
    </source>
</evidence>
<dbReference type="Proteomes" id="UP000695007">
    <property type="component" value="Unplaced"/>
</dbReference>
<dbReference type="InterPro" id="IPR036188">
    <property type="entry name" value="FAD/NAD-bd_sf"/>
</dbReference>
<dbReference type="InterPro" id="IPR000172">
    <property type="entry name" value="GMC_OxRdtase_N"/>
</dbReference>
<keyword evidence="2" id="KW-0285">Flavoprotein</keyword>
<dbReference type="SUPFAM" id="SSF51905">
    <property type="entry name" value="FAD/NAD(P)-binding domain"/>
    <property type="match status" value="1"/>
</dbReference>
<dbReference type="PANTHER" id="PTHR11552:SF154">
    <property type="entry name" value="FI04917P"/>
    <property type="match status" value="1"/>
</dbReference>
<keyword evidence="4" id="KW-1185">Reference proteome</keyword>
<feature type="domain" description="Glucose-methanol-choline oxidoreductase N-terminal" evidence="3">
    <location>
        <begin position="262"/>
        <end position="276"/>
    </location>
</feature>
<dbReference type="Gene3D" id="3.50.50.60">
    <property type="entry name" value="FAD/NAD(P)-binding domain"/>
    <property type="match status" value="1"/>
</dbReference>
<dbReference type="Pfam" id="PF05199">
    <property type="entry name" value="GMC_oxred_C"/>
    <property type="match status" value="1"/>
</dbReference>
<sequence length="532" mass="60240">NYDFIIVGAGSAGCVIANRLSEIQNWKILLLEIGDEEPNITSVPGLWPLLSKSNIDQSYYTQPEPVICSVYKNRSCHLVAGKVMGGSSSINSMMYIYGNKQDFDDWGNFGNVGWSYHDVLPFFNKSRVVTSSKNFPQSSKSHDTDGYLTVENFPEEDKNIDVILSAWQELGLQKRHYNFHSQIGVSNLKYTAINGSRCSANYAFIRPIRDKRQNLIIRSKSQVTRILIDEYSKRTLGVEYVCLKTNKIIKAYSRKEVIVSAGAIETPKLLMLSGIGPAKYLQEANINVIQDLPVGHNLHDHTVLLPFIFDLQHGFEAKTNFEDLKIDLLKWIKTHRGPLSSIGIQRTVAFLQTSFENHLGVPDIQVGSYYDQAQPFISLIFPKSRGSVKLNISNPVWSHPLIHLNSLSHSDDIDRLVEAVKIIERLANSKAFISNGFRIRRYNDCKEFHSKKYYKCLISKYSITSYHPVGTCKMGPKYDVEAVVDYRLKVYGIHGLRVMDGSIMPQITRGNTNAPIIMIAEKGSDMIKEDWL</sequence>
<keyword evidence="2" id="KW-0274">FAD</keyword>
<reference evidence="5" key="1">
    <citation type="submission" date="2025-08" db="UniProtKB">
        <authorList>
            <consortium name="RefSeq"/>
        </authorList>
    </citation>
    <scope>IDENTIFICATION</scope>
</reference>
<dbReference type="Gene3D" id="3.30.560.10">
    <property type="entry name" value="Glucose Oxidase, domain 3"/>
    <property type="match status" value="1"/>
</dbReference>
<dbReference type="Pfam" id="PF00732">
    <property type="entry name" value="GMC_oxred_N"/>
    <property type="match status" value="1"/>
</dbReference>
<evidence type="ECO:0000313" key="4">
    <source>
        <dbReference type="Proteomes" id="UP000695007"/>
    </source>
</evidence>
<evidence type="ECO:0000256" key="2">
    <source>
        <dbReference type="PIRSR" id="PIRSR000137-2"/>
    </source>
</evidence>
<gene>
    <name evidence="5" type="primary">LOC105365870</name>
</gene>
<proteinExistence type="inferred from homology"/>
<dbReference type="SUPFAM" id="SSF54373">
    <property type="entry name" value="FAD-linked reductases, C-terminal domain"/>
    <property type="match status" value="1"/>
</dbReference>
<dbReference type="PANTHER" id="PTHR11552">
    <property type="entry name" value="GLUCOSE-METHANOL-CHOLINE GMC OXIDOREDUCTASE"/>
    <property type="match status" value="1"/>
</dbReference>
<feature type="binding site" evidence="2">
    <location>
        <position position="223"/>
    </location>
    <ligand>
        <name>FAD</name>
        <dbReference type="ChEBI" id="CHEBI:57692"/>
    </ligand>
</feature>
<accession>A0AAJ6YQP7</accession>